<keyword evidence="3" id="KW-1185">Reference proteome</keyword>
<accession>W6RML7</accession>
<gene>
    <name evidence="2" type="ORF">LPU83_pLPU83d_0074</name>
</gene>
<dbReference type="Proteomes" id="UP000019443">
    <property type="component" value="Plasmid pLPU83d"/>
</dbReference>
<protein>
    <submittedName>
        <fullName evidence="2">Membrane protein</fullName>
    </submittedName>
</protein>
<keyword evidence="2" id="KW-0614">Plasmid</keyword>
<keyword evidence="1" id="KW-0472">Membrane</keyword>
<reference evidence="2" key="1">
    <citation type="submission" date="2013-11" db="EMBL/GenBank/DDBJ databases">
        <title>Draft genome sequence of the broad-host-range Rhizobium sp. LPU83 strain, a member of the low-genetic diversity Oregon-like Rhizobium sp. group.</title>
        <authorList>
            <person name="Wibberg D."/>
            <person name="Puehler A."/>
            <person name="Schlueter A."/>
        </authorList>
    </citation>
    <scope>NUCLEOTIDE SEQUENCE [LARGE SCALE GENOMIC DNA]</scope>
    <source>
        <strain evidence="2">LPU83</strain>
        <plasmid evidence="2">pLPU83d</plasmid>
    </source>
</reference>
<evidence type="ECO:0000313" key="2">
    <source>
        <dbReference type="EMBL" id="CDM61445.1"/>
    </source>
</evidence>
<proteinExistence type="predicted"/>
<feature type="transmembrane region" description="Helical" evidence="1">
    <location>
        <begin position="107"/>
        <end position="128"/>
    </location>
</feature>
<feature type="transmembrane region" description="Helical" evidence="1">
    <location>
        <begin position="43"/>
        <end position="65"/>
    </location>
</feature>
<keyword evidence="1" id="KW-1133">Transmembrane helix</keyword>
<feature type="transmembrane region" description="Helical" evidence="1">
    <location>
        <begin position="175"/>
        <end position="192"/>
    </location>
</feature>
<dbReference type="HOGENOM" id="CLU_095995_1_0_5"/>
<keyword evidence="1" id="KW-0812">Transmembrane</keyword>
<feature type="transmembrane region" description="Helical" evidence="1">
    <location>
        <begin position="77"/>
        <end position="95"/>
    </location>
</feature>
<organism evidence="2 3">
    <name type="scientific">Rhizobium favelukesii</name>
    <dbReference type="NCBI Taxonomy" id="348824"/>
    <lineage>
        <taxon>Bacteria</taxon>
        <taxon>Pseudomonadati</taxon>
        <taxon>Pseudomonadota</taxon>
        <taxon>Alphaproteobacteria</taxon>
        <taxon>Hyphomicrobiales</taxon>
        <taxon>Rhizobiaceae</taxon>
        <taxon>Rhizobium/Agrobacterium group</taxon>
        <taxon>Rhizobium</taxon>
    </lineage>
</organism>
<dbReference type="KEGG" id="rhl:LPU83_pLPU83d_0074"/>
<dbReference type="EMBL" id="HG916855">
    <property type="protein sequence ID" value="CDM61445.1"/>
    <property type="molecule type" value="Genomic_DNA"/>
</dbReference>
<feature type="transmembrane region" description="Helical" evidence="1">
    <location>
        <begin position="135"/>
        <end position="155"/>
    </location>
</feature>
<name>W6RML7_9HYPH</name>
<sequence>MLGPSVMSYLSFALSVFALLILPGPTNAVLAMASQGISFTRAVVLVVAVVLSYLTVVLPVAGLAGTFLKVHPAVSEAVKLISATWVLYLALKLWVVDARASVLVIGVRHVVVTTLLNPKALIIALTMIAPDQDRLPIAAVGSFSAVAVLTSTIWLLVGRTVLGSSNQMPLIARRFGSGVLLVFSAILTVSALQQ</sequence>
<geneLocation type="plasmid" evidence="2 3">
    <name>pLPU83d</name>
</geneLocation>
<evidence type="ECO:0000313" key="3">
    <source>
        <dbReference type="Proteomes" id="UP000019443"/>
    </source>
</evidence>
<dbReference type="PATRIC" id="fig|348824.6.peg.5660"/>
<dbReference type="AlphaFoldDB" id="W6RML7"/>
<evidence type="ECO:0000256" key="1">
    <source>
        <dbReference type="SAM" id="Phobius"/>
    </source>
</evidence>